<organism evidence="2 3">
    <name type="scientific">Naumannella cuiyingiana</name>
    <dbReference type="NCBI Taxonomy" id="1347891"/>
    <lineage>
        <taxon>Bacteria</taxon>
        <taxon>Bacillati</taxon>
        <taxon>Actinomycetota</taxon>
        <taxon>Actinomycetes</taxon>
        <taxon>Propionibacteriales</taxon>
        <taxon>Propionibacteriaceae</taxon>
        <taxon>Naumannella</taxon>
    </lineage>
</organism>
<evidence type="ECO:0000256" key="1">
    <source>
        <dbReference type="SAM" id="MobiDB-lite"/>
    </source>
</evidence>
<dbReference type="AlphaFoldDB" id="A0A7Z0DAK2"/>
<dbReference type="RefSeq" id="WP_179445727.1">
    <property type="nucleotide sequence ID" value="NZ_JACBZS010000001.1"/>
</dbReference>
<sequence>MTDTPRSEAAGDGPWYYNIVTKQIVPEGADRAENLLGPYPTRADAERALEKVQERNEAWDNDPNWNDDAE</sequence>
<dbReference type="Proteomes" id="UP000527616">
    <property type="component" value="Unassembled WGS sequence"/>
</dbReference>
<gene>
    <name evidence="2" type="ORF">GGQ54_002532</name>
</gene>
<protein>
    <recommendedName>
        <fullName evidence="4">SPOR domain-containing protein</fullName>
    </recommendedName>
</protein>
<proteinExistence type="predicted"/>
<evidence type="ECO:0000313" key="2">
    <source>
        <dbReference type="EMBL" id="NYI71972.1"/>
    </source>
</evidence>
<evidence type="ECO:0000313" key="3">
    <source>
        <dbReference type="Proteomes" id="UP000527616"/>
    </source>
</evidence>
<feature type="compositionally biased region" description="Basic and acidic residues" evidence="1">
    <location>
        <begin position="47"/>
        <end position="58"/>
    </location>
</feature>
<name>A0A7Z0DAK2_9ACTN</name>
<accession>A0A7Z0DAK2</accession>
<feature type="region of interest" description="Disordered" evidence="1">
    <location>
        <begin position="47"/>
        <end position="70"/>
    </location>
</feature>
<reference evidence="2 3" key="1">
    <citation type="submission" date="2020-07" db="EMBL/GenBank/DDBJ databases">
        <title>Sequencing the genomes of 1000 actinobacteria strains.</title>
        <authorList>
            <person name="Klenk H.-P."/>
        </authorList>
    </citation>
    <scope>NUCLEOTIDE SEQUENCE [LARGE SCALE GENOMIC DNA]</scope>
    <source>
        <strain evidence="2 3">DSM 103164</strain>
    </source>
</reference>
<evidence type="ECO:0008006" key="4">
    <source>
        <dbReference type="Google" id="ProtNLM"/>
    </source>
</evidence>
<keyword evidence="3" id="KW-1185">Reference proteome</keyword>
<comment type="caution">
    <text evidence="2">The sequence shown here is derived from an EMBL/GenBank/DDBJ whole genome shotgun (WGS) entry which is preliminary data.</text>
</comment>
<dbReference type="EMBL" id="JACBZS010000001">
    <property type="protein sequence ID" value="NYI71972.1"/>
    <property type="molecule type" value="Genomic_DNA"/>
</dbReference>